<dbReference type="SUPFAM" id="SSF47413">
    <property type="entry name" value="lambda repressor-like DNA-binding domains"/>
    <property type="match status" value="1"/>
</dbReference>
<name>A0ABQ5JTD2_9LACO</name>
<protein>
    <recommendedName>
        <fullName evidence="2">HTH cro/C1-type domain-containing protein</fullName>
    </recommendedName>
</protein>
<dbReference type="RefSeq" id="WP_407884625.1">
    <property type="nucleotide sequence ID" value="NZ_BQXO01000006.1"/>
</dbReference>
<evidence type="ECO:0000256" key="1">
    <source>
        <dbReference type="SAM" id="MobiDB-lite"/>
    </source>
</evidence>
<feature type="compositionally biased region" description="Basic and acidic residues" evidence="1">
    <location>
        <begin position="9"/>
        <end position="20"/>
    </location>
</feature>
<evidence type="ECO:0000313" key="4">
    <source>
        <dbReference type="Proteomes" id="UP001628078"/>
    </source>
</evidence>
<dbReference type="Gene3D" id="1.10.260.40">
    <property type="entry name" value="lambda repressor-like DNA-binding domains"/>
    <property type="match status" value="1"/>
</dbReference>
<dbReference type="InterPro" id="IPR010982">
    <property type="entry name" value="Lambda_DNA-bd_dom_sf"/>
</dbReference>
<dbReference type="PROSITE" id="PS50943">
    <property type="entry name" value="HTH_CROC1"/>
    <property type="match status" value="1"/>
</dbReference>
<dbReference type="InterPro" id="IPR001387">
    <property type="entry name" value="Cro/C1-type_HTH"/>
</dbReference>
<comment type="caution">
    <text evidence="3">The sequence shown here is derived from an EMBL/GenBank/DDBJ whole genome shotgun (WGS) entry which is preliminary data.</text>
</comment>
<dbReference type="EMBL" id="BQXO01000006">
    <property type="protein sequence ID" value="GKT06461.1"/>
    <property type="molecule type" value="Genomic_DNA"/>
</dbReference>
<organism evidence="3 4">
    <name type="scientific">Furfurilactobacillus curtus</name>
    <dbReference type="NCBI Taxonomy" id="1746200"/>
    <lineage>
        <taxon>Bacteria</taxon>
        <taxon>Bacillati</taxon>
        <taxon>Bacillota</taxon>
        <taxon>Bacilli</taxon>
        <taxon>Lactobacillales</taxon>
        <taxon>Lactobacillaceae</taxon>
        <taxon>Furfurilactobacillus</taxon>
    </lineage>
</organism>
<evidence type="ECO:0000313" key="3">
    <source>
        <dbReference type="EMBL" id="GKT06461.1"/>
    </source>
</evidence>
<keyword evidence="4" id="KW-1185">Reference proteome</keyword>
<sequence>MNIGQQIRQQREQRHWSQTDLSKKLAISRESVSKWEKLRVEQAG</sequence>
<gene>
    <name evidence="3" type="ORF">JCM31185_17480</name>
</gene>
<feature type="region of interest" description="Disordered" evidence="1">
    <location>
        <begin position="1"/>
        <end position="20"/>
    </location>
</feature>
<evidence type="ECO:0000259" key="2">
    <source>
        <dbReference type="PROSITE" id="PS50943"/>
    </source>
</evidence>
<dbReference type="Proteomes" id="UP001628078">
    <property type="component" value="Unassembled WGS sequence"/>
</dbReference>
<proteinExistence type="predicted"/>
<accession>A0ABQ5JTD2</accession>
<feature type="domain" description="HTH cro/C1-type" evidence="2">
    <location>
        <begin position="7"/>
        <end position="37"/>
    </location>
</feature>
<reference evidence="3 4" key="1">
    <citation type="submission" date="2022-03" db="EMBL/GenBank/DDBJ databases">
        <title>Draft genome sequence of Furfurilactobacillus curtus JCM 31185.</title>
        <authorList>
            <person name="Suzuki S."/>
            <person name="Endo A."/>
            <person name="Kajikawa A."/>
        </authorList>
    </citation>
    <scope>NUCLEOTIDE SEQUENCE [LARGE SCALE GENOMIC DNA]</scope>
    <source>
        <strain evidence="3 4">JCM 31185</strain>
    </source>
</reference>
<dbReference type="Pfam" id="PF01381">
    <property type="entry name" value="HTH_3"/>
    <property type="match status" value="1"/>
</dbReference>